<sequence>MSPSLYEKVEKFYAMMMRKVNSLGPEAQAFAVEMMNTARNFRVQYLSGRRPSRAELKQAALYVINKYRAMSASGKIHIHECKL</sequence>
<comment type="similarity">
    <text evidence="2">Belongs to the fatty-acid and retinol-binding protein (FARBP) family.</text>
</comment>
<evidence type="ECO:0000256" key="5">
    <source>
        <dbReference type="ARBA" id="ARBA00023054"/>
    </source>
</evidence>
<dbReference type="Gene3D" id="1.20.120.1100">
    <property type="match status" value="1"/>
</dbReference>
<keyword evidence="8" id="KW-1185">Reference proteome</keyword>
<dbReference type="AlphaFoldDB" id="A0A0C2FCX1"/>
<protein>
    <submittedName>
        <fullName evidence="7">Uncharacterized protein</fullName>
    </submittedName>
</protein>
<evidence type="ECO:0000256" key="1">
    <source>
        <dbReference type="ARBA" id="ARBA00004613"/>
    </source>
</evidence>
<dbReference type="InterPro" id="IPR008632">
    <property type="entry name" value="Gp-FAR-1"/>
</dbReference>
<keyword evidence="6" id="KW-0446">Lipid-binding</keyword>
<keyword evidence="5" id="KW-0175">Coiled coil</keyword>
<evidence type="ECO:0000256" key="6">
    <source>
        <dbReference type="ARBA" id="ARBA00023121"/>
    </source>
</evidence>
<proteinExistence type="inferred from homology"/>
<evidence type="ECO:0000256" key="4">
    <source>
        <dbReference type="ARBA" id="ARBA00022729"/>
    </source>
</evidence>
<dbReference type="EMBL" id="KN769479">
    <property type="protein sequence ID" value="KIH46360.1"/>
    <property type="molecule type" value="Genomic_DNA"/>
</dbReference>
<evidence type="ECO:0000256" key="3">
    <source>
        <dbReference type="ARBA" id="ARBA00022525"/>
    </source>
</evidence>
<dbReference type="GO" id="GO:0005576">
    <property type="term" value="C:extracellular region"/>
    <property type="evidence" value="ECO:0007669"/>
    <property type="project" value="UniProtKB-SubCell"/>
</dbReference>
<dbReference type="Proteomes" id="UP000054047">
    <property type="component" value="Unassembled WGS sequence"/>
</dbReference>
<dbReference type="GO" id="GO:0008289">
    <property type="term" value="F:lipid binding"/>
    <property type="evidence" value="ECO:0007669"/>
    <property type="project" value="UniProtKB-KW"/>
</dbReference>
<accession>A0A0C2FCX1</accession>
<evidence type="ECO:0000313" key="8">
    <source>
        <dbReference type="Proteomes" id="UP000054047"/>
    </source>
</evidence>
<organism evidence="7 8">
    <name type="scientific">Ancylostoma duodenale</name>
    <dbReference type="NCBI Taxonomy" id="51022"/>
    <lineage>
        <taxon>Eukaryota</taxon>
        <taxon>Metazoa</taxon>
        <taxon>Ecdysozoa</taxon>
        <taxon>Nematoda</taxon>
        <taxon>Chromadorea</taxon>
        <taxon>Rhabditida</taxon>
        <taxon>Rhabditina</taxon>
        <taxon>Rhabditomorpha</taxon>
        <taxon>Strongyloidea</taxon>
        <taxon>Ancylostomatidae</taxon>
        <taxon>Ancylostomatinae</taxon>
        <taxon>Ancylostoma</taxon>
    </lineage>
</organism>
<keyword evidence="4" id="KW-0732">Signal</keyword>
<keyword evidence="3" id="KW-0964">Secreted</keyword>
<evidence type="ECO:0000313" key="7">
    <source>
        <dbReference type="EMBL" id="KIH46360.1"/>
    </source>
</evidence>
<dbReference type="Pfam" id="PF05823">
    <property type="entry name" value="Gp-FAR-1"/>
    <property type="match status" value="1"/>
</dbReference>
<gene>
    <name evidence="7" type="ORF">ANCDUO_23589</name>
</gene>
<dbReference type="OrthoDB" id="5808308at2759"/>
<reference evidence="7 8" key="1">
    <citation type="submission" date="2013-12" db="EMBL/GenBank/DDBJ databases">
        <title>Draft genome of the parsitic nematode Ancylostoma duodenale.</title>
        <authorList>
            <person name="Mitreva M."/>
        </authorList>
    </citation>
    <scope>NUCLEOTIDE SEQUENCE [LARGE SCALE GENOMIC DNA]</scope>
    <source>
        <strain evidence="7 8">Zhejiang</strain>
    </source>
</reference>
<comment type="subcellular location">
    <subcellularLocation>
        <location evidence="1">Secreted</location>
    </subcellularLocation>
</comment>
<evidence type="ECO:0000256" key="2">
    <source>
        <dbReference type="ARBA" id="ARBA00006648"/>
    </source>
</evidence>
<name>A0A0C2FCX1_9BILA</name>